<dbReference type="EMBL" id="DS547091">
    <property type="protein sequence ID" value="EDR16108.1"/>
    <property type="molecule type" value="Genomic_DNA"/>
</dbReference>
<dbReference type="KEGG" id="lbc:LACBIDRAFT_301866"/>
<dbReference type="Proteomes" id="UP000001194">
    <property type="component" value="Unassembled WGS sequence"/>
</dbReference>
<keyword evidence="2" id="KW-1185">Reference proteome</keyword>
<dbReference type="OrthoDB" id="2269034at2759"/>
<sequence length="494" mass="54822">MGSNAIDLLLLGYHFPGHQVEDMETERHLGVPIHKLPSELIAAIFLLCIPRSPSAETPNPAHAPLLLCHVCKVWRTIARGLPFLWRQLTLRAGYAEVPRGEADLVDIWCRNATPFPIEFKLNLALHSPHTTWDKIVVQDSLSPILAPSAHRFISLDLTISTFVKFPFKLEFSLLERLSLIIQDDYPSEKLLPITTFAASPKLRSLKLSVSADILSSKLVLPFSQITSLNLDETEAIPPNTLHSVLAVSSSLEHLNATIRNPDTAQTPPPPTHTITLDRLQTLLITFQEKPNQTTTTLFHLTFRPLNMPSLRSLSLTSHGLPGAIPLPWQDDSSLFFEHSLGNITSLTLNRYEFTWGMMHFLQCTRAVEKLEVVLGDLGGIGLWEALVRPGLNLLPQLARIDVVLGRAGCATWSIEVLCAMVLSRWTRLETTGSFLHSVSNPTHSVTSPLRKVHLHLQPHPSTDSTAPWVYSTVALIHARLGRCSVQGMGLEVTI</sequence>
<dbReference type="Gene3D" id="1.20.1280.50">
    <property type="match status" value="1"/>
</dbReference>
<protein>
    <submittedName>
        <fullName evidence="1">Predicted protein</fullName>
    </submittedName>
</protein>
<organism evidence="2">
    <name type="scientific">Laccaria bicolor (strain S238N-H82 / ATCC MYA-4686)</name>
    <name type="common">Bicoloured deceiver</name>
    <name type="synonym">Laccaria laccata var. bicolor</name>
    <dbReference type="NCBI Taxonomy" id="486041"/>
    <lineage>
        <taxon>Eukaryota</taxon>
        <taxon>Fungi</taxon>
        <taxon>Dikarya</taxon>
        <taxon>Basidiomycota</taxon>
        <taxon>Agaricomycotina</taxon>
        <taxon>Agaricomycetes</taxon>
        <taxon>Agaricomycetidae</taxon>
        <taxon>Agaricales</taxon>
        <taxon>Agaricineae</taxon>
        <taxon>Hydnangiaceae</taxon>
        <taxon>Laccaria</taxon>
    </lineage>
</organism>
<dbReference type="InterPro" id="IPR032675">
    <property type="entry name" value="LRR_dom_sf"/>
</dbReference>
<evidence type="ECO:0000313" key="1">
    <source>
        <dbReference type="EMBL" id="EDR16108.1"/>
    </source>
</evidence>
<dbReference type="GeneID" id="6069221"/>
<dbReference type="RefSeq" id="XP_001874316.1">
    <property type="nucleotide sequence ID" value="XM_001874281.1"/>
</dbReference>
<reference evidence="1 2" key="1">
    <citation type="journal article" date="2008" name="Nature">
        <title>The genome of Laccaria bicolor provides insights into mycorrhizal symbiosis.</title>
        <authorList>
            <person name="Martin F."/>
            <person name="Aerts A."/>
            <person name="Ahren D."/>
            <person name="Brun A."/>
            <person name="Danchin E.G.J."/>
            <person name="Duchaussoy F."/>
            <person name="Gibon J."/>
            <person name="Kohler A."/>
            <person name="Lindquist E."/>
            <person name="Pereda V."/>
            <person name="Salamov A."/>
            <person name="Shapiro H.J."/>
            <person name="Wuyts J."/>
            <person name="Blaudez D."/>
            <person name="Buee M."/>
            <person name="Brokstein P."/>
            <person name="Canbaeck B."/>
            <person name="Cohen D."/>
            <person name="Courty P.E."/>
            <person name="Coutinho P.M."/>
            <person name="Delaruelle C."/>
            <person name="Detter J.C."/>
            <person name="Deveau A."/>
            <person name="DiFazio S."/>
            <person name="Duplessis S."/>
            <person name="Fraissinet-Tachet L."/>
            <person name="Lucic E."/>
            <person name="Frey-Klett P."/>
            <person name="Fourrey C."/>
            <person name="Feussner I."/>
            <person name="Gay G."/>
            <person name="Grimwood J."/>
            <person name="Hoegger P.J."/>
            <person name="Jain P."/>
            <person name="Kilaru S."/>
            <person name="Labbe J."/>
            <person name="Lin Y.C."/>
            <person name="Legue V."/>
            <person name="Le Tacon F."/>
            <person name="Marmeisse R."/>
            <person name="Melayah D."/>
            <person name="Montanini B."/>
            <person name="Muratet M."/>
            <person name="Nehls U."/>
            <person name="Niculita-Hirzel H."/>
            <person name="Oudot-Le Secq M.P."/>
            <person name="Peter M."/>
            <person name="Quesneville H."/>
            <person name="Rajashekar B."/>
            <person name="Reich M."/>
            <person name="Rouhier N."/>
            <person name="Schmutz J."/>
            <person name="Yin T."/>
            <person name="Chalot M."/>
            <person name="Henrissat B."/>
            <person name="Kuees U."/>
            <person name="Lucas S."/>
            <person name="Van de Peer Y."/>
            <person name="Podila G.K."/>
            <person name="Polle A."/>
            <person name="Pukkila P.J."/>
            <person name="Richardson P.M."/>
            <person name="Rouze P."/>
            <person name="Sanders I.R."/>
            <person name="Stajich J.E."/>
            <person name="Tunlid A."/>
            <person name="Tuskan G."/>
            <person name="Grigoriev I.V."/>
        </authorList>
    </citation>
    <scope>NUCLEOTIDE SEQUENCE [LARGE SCALE GENOMIC DNA]</scope>
    <source>
        <strain evidence="2">S238N-H82 / ATCC MYA-4686</strain>
    </source>
</reference>
<name>B0CPK8_LACBS</name>
<gene>
    <name evidence="1" type="ORF">LACBIDRAFT_301866</name>
</gene>
<accession>B0CPK8</accession>
<dbReference type="AlphaFoldDB" id="B0CPK8"/>
<dbReference type="InParanoid" id="B0CPK8"/>
<dbReference type="Gene3D" id="3.80.10.10">
    <property type="entry name" value="Ribonuclease Inhibitor"/>
    <property type="match status" value="1"/>
</dbReference>
<dbReference type="HOGENOM" id="CLU_018544_12_1_1"/>
<proteinExistence type="predicted"/>
<evidence type="ECO:0000313" key="2">
    <source>
        <dbReference type="Proteomes" id="UP000001194"/>
    </source>
</evidence>